<dbReference type="NCBIfam" id="NF002652">
    <property type="entry name" value="PRK02318.2-5"/>
    <property type="match status" value="1"/>
</dbReference>
<reference evidence="9 10" key="1">
    <citation type="submission" date="2020-03" db="EMBL/GenBank/DDBJ databases">
        <title>Complete genome sequence of Orbus sp. IPMB12 (BCRC 80908).</title>
        <authorList>
            <person name="Lo W.-S."/>
            <person name="Chang T.-H."/>
            <person name="Kuo C.-H."/>
        </authorList>
    </citation>
    <scope>NUCLEOTIDE SEQUENCE [LARGE SCALE GENOMIC DNA]</scope>
    <source>
        <strain evidence="9 10">IPMB12</strain>
    </source>
</reference>
<dbReference type="Proteomes" id="UP000501168">
    <property type="component" value="Chromosome"/>
</dbReference>
<dbReference type="HAMAP" id="MF_00196">
    <property type="entry name" value="Mannitol_dehydrog"/>
    <property type="match status" value="1"/>
</dbReference>
<comment type="catalytic activity">
    <reaction evidence="6">
        <text>D-mannitol 1-phosphate + NAD(+) = beta-D-fructose 6-phosphate + NADH + H(+)</text>
        <dbReference type="Rhea" id="RHEA:19661"/>
        <dbReference type="ChEBI" id="CHEBI:15378"/>
        <dbReference type="ChEBI" id="CHEBI:57540"/>
        <dbReference type="ChEBI" id="CHEBI:57634"/>
        <dbReference type="ChEBI" id="CHEBI:57945"/>
        <dbReference type="ChEBI" id="CHEBI:61381"/>
        <dbReference type="EC" id="1.1.1.17"/>
    </reaction>
</comment>
<evidence type="ECO:0000256" key="5">
    <source>
        <dbReference type="ARBA" id="ARBA00023027"/>
    </source>
</evidence>
<dbReference type="NCBIfam" id="NF002650">
    <property type="entry name" value="PRK02318.2-2"/>
    <property type="match status" value="1"/>
</dbReference>
<organism evidence="9 10">
    <name type="scientific">Zophobihabitans entericus</name>
    <dbReference type="NCBI Taxonomy" id="1635327"/>
    <lineage>
        <taxon>Bacteria</taxon>
        <taxon>Pseudomonadati</taxon>
        <taxon>Pseudomonadota</taxon>
        <taxon>Gammaproteobacteria</taxon>
        <taxon>Orbales</taxon>
        <taxon>Orbaceae</taxon>
        <taxon>Zophobihabitans</taxon>
    </lineage>
</organism>
<dbReference type="GO" id="GO:0005829">
    <property type="term" value="C:cytosol"/>
    <property type="evidence" value="ECO:0007669"/>
    <property type="project" value="TreeGrafter"/>
</dbReference>
<dbReference type="Pfam" id="PF08125">
    <property type="entry name" value="Mannitol_dh_C"/>
    <property type="match status" value="1"/>
</dbReference>
<dbReference type="AlphaFoldDB" id="A0A6G9ICW2"/>
<protein>
    <recommendedName>
        <fullName evidence="3 6">Mannitol-1-phosphate 5-dehydrogenase</fullName>
        <ecNumber evidence="2 6">1.1.1.17</ecNumber>
    </recommendedName>
</protein>
<dbReference type="InterPro" id="IPR008927">
    <property type="entry name" value="6-PGluconate_DH-like_C_sf"/>
</dbReference>
<dbReference type="PANTHER" id="PTHR30524">
    <property type="entry name" value="MANNITOL-1-PHOSPHATE 5-DEHYDROGENASE"/>
    <property type="match status" value="1"/>
</dbReference>
<evidence type="ECO:0000256" key="4">
    <source>
        <dbReference type="ARBA" id="ARBA00023002"/>
    </source>
</evidence>
<evidence type="ECO:0000256" key="3">
    <source>
        <dbReference type="ARBA" id="ARBA00016219"/>
    </source>
</evidence>
<dbReference type="InterPro" id="IPR013328">
    <property type="entry name" value="6PGD_dom2"/>
</dbReference>
<dbReference type="InterPro" id="IPR023028">
    <property type="entry name" value="Mannitol_1_phos_5_DH"/>
</dbReference>
<dbReference type="SUPFAM" id="SSF51735">
    <property type="entry name" value="NAD(P)-binding Rossmann-fold domains"/>
    <property type="match status" value="1"/>
</dbReference>
<dbReference type="PANTHER" id="PTHR30524:SF0">
    <property type="entry name" value="ALTRONATE OXIDOREDUCTASE-RELATED"/>
    <property type="match status" value="1"/>
</dbReference>
<sequence>MKALHFGAGNIGRGFIGKLLSDAGIHVTFADVNQQVVDAIATRHEYPVNVVGEYAVTETVKNVDAISSLSDDVFKQIAQVDLITTAVGPQILARIAGSVAQGLVQRCNDQNTSPLNIIACENMVRGTSQFKEYIFKALPENYHVWVNQHVGFVDSAVDRIVPPATSKTGDILEVTVETFSEWIVDKNQFNGPVPAIKGMEVVDNLMAFVERKLFTLNTGHAITAYLGFYFGVETIRDAILNDKIRAIVRQAMEESGAVLIKRYNFDAKKHAAYIDKILSRFENPYLHDDTARVGRQPIRKLSSGDRLIKPLLGTFEYHTANDNLLIGIAAALNYRNQEDEQAIELAEKITKSGVEAALCEVSGLEASVLGKSNPVVSRVAQIYHSMQNKQF</sequence>
<dbReference type="InterPro" id="IPR013131">
    <property type="entry name" value="Mannitol_DH_N"/>
</dbReference>
<dbReference type="FunFam" id="3.40.50.720:FF:000075">
    <property type="entry name" value="Mannitol-1-phosphate 5-dehydrogenase"/>
    <property type="match status" value="1"/>
</dbReference>
<keyword evidence="4 6" id="KW-0560">Oxidoreductase</keyword>
<evidence type="ECO:0000313" key="9">
    <source>
        <dbReference type="EMBL" id="QIQ21662.1"/>
    </source>
</evidence>
<dbReference type="InterPro" id="IPR023027">
    <property type="entry name" value="Mannitol_DH_CS"/>
</dbReference>
<dbReference type="InParanoid" id="A0A6G9ICW2"/>
<dbReference type="GO" id="GO:0019592">
    <property type="term" value="P:mannitol catabolic process"/>
    <property type="evidence" value="ECO:0007669"/>
    <property type="project" value="TreeGrafter"/>
</dbReference>
<name>A0A6G9ICW2_9GAMM</name>
<dbReference type="GO" id="GO:0008926">
    <property type="term" value="F:mannitol-1-phosphate 5-dehydrogenase activity"/>
    <property type="evidence" value="ECO:0007669"/>
    <property type="project" value="UniProtKB-UniRule"/>
</dbReference>
<dbReference type="Gene3D" id="3.40.50.720">
    <property type="entry name" value="NAD(P)-binding Rossmann-like Domain"/>
    <property type="match status" value="1"/>
</dbReference>
<dbReference type="SUPFAM" id="SSF48179">
    <property type="entry name" value="6-phosphogluconate dehydrogenase C-terminal domain-like"/>
    <property type="match status" value="1"/>
</dbReference>
<dbReference type="InterPro" id="IPR013118">
    <property type="entry name" value="Mannitol_DH_C"/>
</dbReference>
<feature type="binding site" evidence="6">
    <location>
        <begin position="3"/>
        <end position="14"/>
    </location>
    <ligand>
        <name>NAD(+)</name>
        <dbReference type="ChEBI" id="CHEBI:57540"/>
    </ligand>
</feature>
<dbReference type="InterPro" id="IPR000669">
    <property type="entry name" value="Mannitol_DH"/>
</dbReference>
<evidence type="ECO:0000259" key="7">
    <source>
        <dbReference type="Pfam" id="PF01232"/>
    </source>
</evidence>
<dbReference type="NCBIfam" id="NF002647">
    <property type="entry name" value="PRK02318.1-3"/>
    <property type="match status" value="1"/>
</dbReference>
<dbReference type="PROSITE" id="PS00974">
    <property type="entry name" value="MANNITOL_DHGENASE"/>
    <property type="match status" value="1"/>
</dbReference>
<keyword evidence="5 6" id="KW-0520">NAD</keyword>
<dbReference type="FunCoup" id="A0A6G9ICW2">
    <property type="interactions" value="96"/>
</dbReference>
<evidence type="ECO:0000256" key="1">
    <source>
        <dbReference type="ARBA" id="ARBA00006541"/>
    </source>
</evidence>
<accession>A0A6G9ICW2</accession>
<feature type="domain" description="Mannitol dehydrogenase C-terminal" evidence="8">
    <location>
        <begin position="204"/>
        <end position="383"/>
    </location>
</feature>
<dbReference type="NCBIfam" id="NF002646">
    <property type="entry name" value="PRK02318.1-2"/>
    <property type="match status" value="1"/>
</dbReference>
<evidence type="ECO:0000259" key="8">
    <source>
        <dbReference type="Pfam" id="PF08125"/>
    </source>
</evidence>
<proteinExistence type="inferred from homology"/>
<dbReference type="PRINTS" id="PR00084">
    <property type="entry name" value="MTLDHDRGNASE"/>
</dbReference>
<dbReference type="Gene3D" id="1.10.1040.10">
    <property type="entry name" value="N-(1-d-carboxylethyl)-l-norvaline Dehydrogenase, domain 2"/>
    <property type="match status" value="1"/>
</dbReference>
<feature type="domain" description="Mannitol dehydrogenase N-terminal" evidence="7">
    <location>
        <begin position="1"/>
        <end position="197"/>
    </location>
</feature>
<gene>
    <name evidence="6" type="primary">mtlD</name>
    <name evidence="9" type="ORF">IPMB12_08205</name>
</gene>
<comment type="similarity">
    <text evidence="1 6">Belongs to the mannitol dehydrogenase family.</text>
</comment>
<dbReference type="InterPro" id="IPR036291">
    <property type="entry name" value="NAD(P)-bd_dom_sf"/>
</dbReference>
<dbReference type="FunFam" id="1.10.1040.10:FF:000009">
    <property type="entry name" value="Mannitol-1-phosphate 5-dehydrogenase"/>
    <property type="match status" value="1"/>
</dbReference>
<evidence type="ECO:0000256" key="6">
    <source>
        <dbReference type="HAMAP-Rule" id="MF_00196"/>
    </source>
</evidence>
<dbReference type="EMBL" id="CP050253">
    <property type="protein sequence ID" value="QIQ21662.1"/>
    <property type="molecule type" value="Genomic_DNA"/>
</dbReference>
<evidence type="ECO:0000313" key="10">
    <source>
        <dbReference type="Proteomes" id="UP000501168"/>
    </source>
</evidence>
<dbReference type="KEGG" id="orb:IPMB12_08205"/>
<dbReference type="EC" id="1.1.1.17" evidence="2 6"/>
<keyword evidence="10" id="KW-1185">Reference proteome</keyword>
<evidence type="ECO:0000256" key="2">
    <source>
        <dbReference type="ARBA" id="ARBA00012939"/>
    </source>
</evidence>
<dbReference type="RefSeq" id="WP_166916696.1">
    <property type="nucleotide sequence ID" value="NZ_CP050253.1"/>
</dbReference>
<dbReference type="Pfam" id="PF01232">
    <property type="entry name" value="Mannitol_dh"/>
    <property type="match status" value="1"/>
</dbReference>